<feature type="region of interest" description="Disordered" evidence="1">
    <location>
        <begin position="1"/>
        <end position="33"/>
    </location>
</feature>
<feature type="compositionally biased region" description="Acidic residues" evidence="1">
    <location>
        <begin position="235"/>
        <end position="245"/>
    </location>
</feature>
<feature type="region of interest" description="Disordered" evidence="1">
    <location>
        <begin position="234"/>
        <end position="291"/>
    </location>
</feature>
<name>A0ABD1F9T2_HYPHA</name>
<evidence type="ECO:0000313" key="2">
    <source>
        <dbReference type="EMBL" id="KAL1514365.1"/>
    </source>
</evidence>
<protein>
    <submittedName>
        <fullName evidence="2">Uncharacterized protein</fullName>
    </submittedName>
</protein>
<gene>
    <name evidence="2" type="ORF">ABEB36_003633</name>
</gene>
<accession>A0ABD1F9T2</accession>
<keyword evidence="3" id="KW-1185">Reference proteome</keyword>
<feature type="compositionally biased region" description="Low complexity" evidence="1">
    <location>
        <begin position="254"/>
        <end position="271"/>
    </location>
</feature>
<organism evidence="2 3">
    <name type="scientific">Hypothenemus hampei</name>
    <name type="common">Coffee berry borer</name>
    <dbReference type="NCBI Taxonomy" id="57062"/>
    <lineage>
        <taxon>Eukaryota</taxon>
        <taxon>Metazoa</taxon>
        <taxon>Ecdysozoa</taxon>
        <taxon>Arthropoda</taxon>
        <taxon>Hexapoda</taxon>
        <taxon>Insecta</taxon>
        <taxon>Pterygota</taxon>
        <taxon>Neoptera</taxon>
        <taxon>Endopterygota</taxon>
        <taxon>Coleoptera</taxon>
        <taxon>Polyphaga</taxon>
        <taxon>Cucujiformia</taxon>
        <taxon>Curculionidae</taxon>
        <taxon>Scolytinae</taxon>
        <taxon>Hypothenemus</taxon>
    </lineage>
</organism>
<sequence length="479" mass="56144">MAEDPSNPNDEIISIETEAVVQPKDEPEPPHKPIVKMNDPRNYKLCSCYCSLVGLDDIVCKRCTLFNRKNYKRLEEKYFGKKYYEYIQDFKITDSIVICFYLANEVEPLLAPILVNYEMTAVNVVRYLAAMHNIEDYYRYTISIFYSEFKAEREVSDYESVWLLRRQNEDLNYYFPMFFMKDPERYDYFEHKEKYFIQHDAVRSLRKEMVPTQDPWLIAIGDDTYLHFDQINEPKEEEEEPENEDPPQPKVAESSSSATPKTSSTSASTSSGDYPGGSIEPLISPPQSASNLPRPLTADEIRYFCTERFGDPIFCGIVWVLDGISVLPCAAIRSYKRKNPGFKFNWMARNLLLRDQTLFFIDSHERMLEYYFMEKKTFYLTFRNIPIRGEHNGITLVGHVQNFEFFTNTQCQYYYDAPNHGGIIVRDIYSTDIKYLFVPEPPRAGDYIKFENTQPSVHYVGHKLWVAALKIAKIQNLEH</sequence>
<reference evidence="2 3" key="1">
    <citation type="submission" date="2024-05" db="EMBL/GenBank/DDBJ databases">
        <title>Genetic variation in Jamaican populations of the coffee berry borer (Hypothenemus hampei).</title>
        <authorList>
            <person name="Errbii M."/>
            <person name="Myrie A."/>
        </authorList>
    </citation>
    <scope>NUCLEOTIDE SEQUENCE [LARGE SCALE GENOMIC DNA]</scope>
    <source>
        <strain evidence="2">JA-Hopewell-2020-01-JO</strain>
        <tissue evidence="2">Whole body</tissue>
    </source>
</reference>
<evidence type="ECO:0000313" key="3">
    <source>
        <dbReference type="Proteomes" id="UP001566132"/>
    </source>
</evidence>
<proteinExistence type="predicted"/>
<comment type="caution">
    <text evidence="2">The sequence shown here is derived from an EMBL/GenBank/DDBJ whole genome shotgun (WGS) entry which is preliminary data.</text>
</comment>
<dbReference type="EMBL" id="JBDJPC010000002">
    <property type="protein sequence ID" value="KAL1514365.1"/>
    <property type="molecule type" value="Genomic_DNA"/>
</dbReference>
<dbReference type="Proteomes" id="UP001566132">
    <property type="component" value="Unassembled WGS sequence"/>
</dbReference>
<evidence type="ECO:0000256" key="1">
    <source>
        <dbReference type="SAM" id="MobiDB-lite"/>
    </source>
</evidence>
<dbReference type="AlphaFoldDB" id="A0ABD1F9T2"/>